<dbReference type="AlphaFoldDB" id="B9K1C2"/>
<sequence>MNFCVYQDTGAEIQGYIVPDGFSTKPCIRVRLNDEDRETEILPWVYVDGARALGAHETGNVGFVLNDDNIPGISTASKLEIYDPETRLTIYRRAQPEYIPKKVLRIETSYLPHRELDLGVKPYFQFFECGVERFGFETVRQMLEIIHQPSVYVSGRILLKAYLVYIGYNIDTTMLALRDPFYELATRIIVFSRSNKHEFSFVSPRDKLLFKPVMNLFEGLAFQDEEAVITAIRHAPKETLNLLASPFTHQLVAANPTDVPSLDDVTKALDALSQFTVFDPGQDDTSYPKLIAATLGVPENVVQMKPPVETIHQLADVLRKISRVQHLLEVDLLLYHFIQRACKDATAA</sequence>
<dbReference type="Proteomes" id="UP000001596">
    <property type="component" value="Chromosome 2"/>
</dbReference>
<proteinExistence type="predicted"/>
<dbReference type="EMBL" id="CP000634">
    <property type="protein sequence ID" value="ACM38670.1"/>
    <property type="molecule type" value="Genomic_DNA"/>
</dbReference>
<reference evidence="1 2" key="1">
    <citation type="journal article" date="2009" name="J. Bacteriol.">
        <title>Genome sequences of three Agrobacterium biovars help elucidate the evolution of multichromosome genomes in bacteria.</title>
        <authorList>
            <person name="Slater S.C."/>
            <person name="Goldman B.S."/>
            <person name="Goodner B."/>
            <person name="Setubal J.C."/>
            <person name="Farrand S.K."/>
            <person name="Nester E.W."/>
            <person name="Burr T.J."/>
            <person name="Banta L."/>
            <person name="Dickerman A.W."/>
            <person name="Paulsen I."/>
            <person name="Otten L."/>
            <person name="Suen G."/>
            <person name="Welch R."/>
            <person name="Almeida N.F."/>
            <person name="Arnold F."/>
            <person name="Burton O.T."/>
            <person name="Du Z."/>
            <person name="Ewing A."/>
            <person name="Godsy E."/>
            <person name="Heisel S."/>
            <person name="Houmiel K.L."/>
            <person name="Jhaveri J."/>
            <person name="Lu J."/>
            <person name="Miller N.M."/>
            <person name="Norton S."/>
            <person name="Chen Q."/>
            <person name="Phoolcharoen W."/>
            <person name="Ohlin V."/>
            <person name="Ondrusek D."/>
            <person name="Pride N."/>
            <person name="Stricklin S.L."/>
            <person name="Sun J."/>
            <person name="Wheeler C."/>
            <person name="Wilson L."/>
            <person name="Zhu H."/>
            <person name="Wood D.W."/>
        </authorList>
    </citation>
    <scope>NUCLEOTIDE SEQUENCE [LARGE SCALE GENOMIC DNA]</scope>
    <source>
        <strain evidence="2">S4 / ATCC BAA-846</strain>
    </source>
</reference>
<evidence type="ECO:0000313" key="2">
    <source>
        <dbReference type="Proteomes" id="UP000001596"/>
    </source>
</evidence>
<organism evidence="1 2">
    <name type="scientific">Allorhizobium ampelinum (strain ATCC BAA-846 / DSM 112012 / S4)</name>
    <name type="common">Agrobacterium vitis (strain S4)</name>
    <dbReference type="NCBI Taxonomy" id="311402"/>
    <lineage>
        <taxon>Bacteria</taxon>
        <taxon>Pseudomonadati</taxon>
        <taxon>Pseudomonadota</taxon>
        <taxon>Alphaproteobacteria</taxon>
        <taxon>Hyphomicrobiales</taxon>
        <taxon>Rhizobiaceae</taxon>
        <taxon>Rhizobium/Agrobacterium group</taxon>
        <taxon>Allorhizobium</taxon>
        <taxon>Allorhizobium ampelinum</taxon>
    </lineage>
</organism>
<dbReference type="HOGENOM" id="CLU_796475_0_0_5"/>
<accession>B9K1C2</accession>
<dbReference type="eggNOG" id="ENOG502ZC8T">
    <property type="taxonomic scope" value="Bacteria"/>
</dbReference>
<keyword evidence="2" id="KW-1185">Reference proteome</keyword>
<gene>
    <name evidence="1" type="ordered locus">Avi_5569</name>
</gene>
<dbReference type="KEGG" id="avi:Avi_5569"/>
<evidence type="ECO:0000313" key="1">
    <source>
        <dbReference type="EMBL" id="ACM38670.1"/>
    </source>
</evidence>
<protein>
    <submittedName>
        <fullName evidence="1">Uncharacterized protein</fullName>
    </submittedName>
</protein>
<name>B9K1C2_ALLAM</name>
<dbReference type="STRING" id="311402.Avi_5569"/>